<evidence type="ECO:0000313" key="8">
    <source>
        <dbReference type="Proteomes" id="UP000640786"/>
    </source>
</evidence>
<comment type="subcellular location">
    <subcellularLocation>
        <location evidence="1">Cell membrane</location>
        <topology evidence="1">Multi-pass membrane protein</topology>
    </subcellularLocation>
</comment>
<gene>
    <name evidence="7" type="ORF">H9650_14850</name>
</gene>
<feature type="transmembrane region" description="Helical" evidence="6">
    <location>
        <begin position="80"/>
        <end position="102"/>
    </location>
</feature>
<evidence type="ECO:0000256" key="4">
    <source>
        <dbReference type="ARBA" id="ARBA00022989"/>
    </source>
</evidence>
<evidence type="ECO:0000256" key="1">
    <source>
        <dbReference type="ARBA" id="ARBA00004651"/>
    </source>
</evidence>
<name>A0ABR8RC82_9BACI</name>
<keyword evidence="8" id="KW-1185">Reference proteome</keyword>
<dbReference type="InterPro" id="IPR019108">
    <property type="entry name" value="Caa3_assmbl_CtaG-rel"/>
</dbReference>
<organism evidence="7 8">
    <name type="scientific">Psychrobacillus faecigallinarum</name>
    <dbReference type="NCBI Taxonomy" id="2762235"/>
    <lineage>
        <taxon>Bacteria</taxon>
        <taxon>Bacillati</taxon>
        <taxon>Bacillota</taxon>
        <taxon>Bacilli</taxon>
        <taxon>Bacillales</taxon>
        <taxon>Bacillaceae</taxon>
        <taxon>Psychrobacillus</taxon>
    </lineage>
</organism>
<feature type="transmembrane region" description="Helical" evidence="6">
    <location>
        <begin position="14"/>
        <end position="37"/>
    </location>
</feature>
<accession>A0ABR8RC82</accession>
<protein>
    <submittedName>
        <fullName evidence="7">Cytochrome c oxidase assembly protein</fullName>
    </submittedName>
</protein>
<feature type="transmembrane region" description="Helical" evidence="6">
    <location>
        <begin position="231"/>
        <end position="250"/>
    </location>
</feature>
<keyword evidence="5 6" id="KW-0472">Membrane</keyword>
<comment type="caution">
    <text evidence="7">The sequence shown here is derived from an EMBL/GenBank/DDBJ whole genome shotgun (WGS) entry which is preliminary data.</text>
</comment>
<evidence type="ECO:0000256" key="6">
    <source>
        <dbReference type="SAM" id="Phobius"/>
    </source>
</evidence>
<feature type="transmembrane region" description="Helical" evidence="6">
    <location>
        <begin position="189"/>
        <end position="211"/>
    </location>
</feature>
<keyword evidence="4 6" id="KW-1133">Transmembrane helix</keyword>
<feature type="transmembrane region" description="Helical" evidence="6">
    <location>
        <begin position="122"/>
        <end position="144"/>
    </location>
</feature>
<sequence length="272" mass="30919">MVLHDHPHQTSLDFAQIILGAPFVLLLLLYLVAVYKSNKSKKRWPIRRTLLLITGIILALLSVAGPLAERAHTDFEVHMIGHLFLGMLSPLLIALSAPMTLFLRTLPVKASRKITCLLRTKFVHFFQNPIVTSILNIGGLWLLYTTRLFELMHENILFHIVIHIHIFLAGYLFTISILYIDPTPHRKSYIYRSVVFIFALAGHAILSKFIYANPPVGISKVEAEIGGMIMYYGGDAIEIGLIIILYYHWFNQTRPKVEIINPTPINGKEELI</sequence>
<evidence type="ECO:0000256" key="3">
    <source>
        <dbReference type="ARBA" id="ARBA00022692"/>
    </source>
</evidence>
<feature type="transmembrane region" description="Helical" evidence="6">
    <location>
        <begin position="156"/>
        <end position="180"/>
    </location>
</feature>
<feature type="transmembrane region" description="Helical" evidence="6">
    <location>
        <begin position="49"/>
        <end position="68"/>
    </location>
</feature>
<proteinExistence type="predicted"/>
<keyword evidence="3 6" id="KW-0812">Transmembrane</keyword>
<dbReference type="Pfam" id="PF09678">
    <property type="entry name" value="Caa3_CtaG"/>
    <property type="match status" value="1"/>
</dbReference>
<dbReference type="Proteomes" id="UP000640786">
    <property type="component" value="Unassembled WGS sequence"/>
</dbReference>
<evidence type="ECO:0000256" key="2">
    <source>
        <dbReference type="ARBA" id="ARBA00022475"/>
    </source>
</evidence>
<evidence type="ECO:0000256" key="5">
    <source>
        <dbReference type="ARBA" id="ARBA00023136"/>
    </source>
</evidence>
<reference evidence="7 8" key="1">
    <citation type="submission" date="2020-08" db="EMBL/GenBank/DDBJ databases">
        <title>A Genomic Blueprint of the Chicken Gut Microbiome.</title>
        <authorList>
            <person name="Gilroy R."/>
            <person name="Ravi A."/>
            <person name="Getino M."/>
            <person name="Pursley I."/>
            <person name="Horton D.L."/>
            <person name="Alikhan N.-F."/>
            <person name="Baker D."/>
            <person name="Gharbi K."/>
            <person name="Hall N."/>
            <person name="Watson M."/>
            <person name="Adriaenssens E.M."/>
            <person name="Foster-Nyarko E."/>
            <person name="Jarju S."/>
            <person name="Secka A."/>
            <person name="Antonio M."/>
            <person name="Oren A."/>
            <person name="Chaudhuri R."/>
            <person name="La Ragione R.M."/>
            <person name="Hildebrand F."/>
            <person name="Pallen M.J."/>
        </authorList>
    </citation>
    <scope>NUCLEOTIDE SEQUENCE [LARGE SCALE GENOMIC DNA]</scope>
    <source>
        <strain evidence="7 8">Sa2BUA9</strain>
    </source>
</reference>
<dbReference type="EMBL" id="JACSQO010000008">
    <property type="protein sequence ID" value="MBD7945403.1"/>
    <property type="molecule type" value="Genomic_DNA"/>
</dbReference>
<keyword evidence="2" id="KW-1003">Cell membrane</keyword>
<evidence type="ECO:0000313" key="7">
    <source>
        <dbReference type="EMBL" id="MBD7945403.1"/>
    </source>
</evidence>